<dbReference type="eggNOG" id="ENOG5031U0D">
    <property type="taxonomic scope" value="Bacteria"/>
</dbReference>
<reference evidence="1 2" key="1">
    <citation type="submission" date="2013-04" db="EMBL/GenBank/DDBJ databases">
        <title>The Genome Sequence of Enterorhabdus caecimuris B7.</title>
        <authorList>
            <consortium name="The Broad Institute Genomics Platform"/>
            <consortium name="The Broad Institute Genome Sequencing Center for Infectious Disease"/>
            <person name="Earl A."/>
            <person name="Xavier R."/>
            <person name="Elson C."/>
            <person name="Duck W."/>
            <person name="Walker B."/>
            <person name="Young S."/>
            <person name="Zeng Q."/>
            <person name="Gargeya S."/>
            <person name="Fitzgerald M."/>
            <person name="Haas B."/>
            <person name="Abouelleil A."/>
            <person name="Allen A.W."/>
            <person name="Alvarado L."/>
            <person name="Arachchi H.M."/>
            <person name="Berlin A.M."/>
            <person name="Chapman S.B."/>
            <person name="Gainer-Dewar J."/>
            <person name="Goldberg J."/>
            <person name="Griggs A."/>
            <person name="Gujja S."/>
            <person name="Hansen M."/>
            <person name="Howarth C."/>
            <person name="Imamovic A."/>
            <person name="Ireland A."/>
            <person name="Larimer J."/>
            <person name="McCowan C."/>
            <person name="Murphy C."/>
            <person name="Pearson M."/>
            <person name="Poon T.W."/>
            <person name="Priest M."/>
            <person name="Roberts A."/>
            <person name="Saif S."/>
            <person name="Shea T."/>
            <person name="Sisk P."/>
            <person name="Sykes S."/>
            <person name="Wortman J."/>
            <person name="Nusbaum C."/>
            <person name="Birren B."/>
        </authorList>
    </citation>
    <scope>NUCLEOTIDE SEQUENCE [LARGE SCALE GENOMIC DNA]</scope>
    <source>
        <strain evidence="1 2">B7</strain>
    </source>
</reference>
<accession>R9L1J6</accession>
<keyword evidence="2" id="KW-1185">Reference proteome</keyword>
<dbReference type="AlphaFoldDB" id="R9L1J6"/>
<evidence type="ECO:0000313" key="1">
    <source>
        <dbReference type="EMBL" id="EOS52540.1"/>
    </source>
</evidence>
<name>R9L1J6_9ACTN</name>
<organism evidence="1 2">
    <name type="scientific">Adlercreutzia caecimuris B7</name>
    <dbReference type="NCBI Taxonomy" id="1235794"/>
    <lineage>
        <taxon>Bacteria</taxon>
        <taxon>Bacillati</taxon>
        <taxon>Actinomycetota</taxon>
        <taxon>Coriobacteriia</taxon>
        <taxon>Eggerthellales</taxon>
        <taxon>Eggerthellaceae</taxon>
        <taxon>Adlercreutzia</taxon>
    </lineage>
</organism>
<dbReference type="STRING" id="1235794.C811_00576"/>
<dbReference type="GeneID" id="82189599"/>
<proteinExistence type="predicted"/>
<dbReference type="EMBL" id="ASSY01000005">
    <property type="protein sequence ID" value="EOS52540.1"/>
    <property type="molecule type" value="Genomic_DNA"/>
</dbReference>
<dbReference type="RefSeq" id="WP_016308804.1">
    <property type="nucleotide sequence ID" value="NZ_KE159646.1"/>
</dbReference>
<evidence type="ECO:0000313" key="2">
    <source>
        <dbReference type="Proteomes" id="UP000014204"/>
    </source>
</evidence>
<gene>
    <name evidence="1" type="ORF">C811_00576</name>
</gene>
<protein>
    <submittedName>
        <fullName evidence="1">Uncharacterized protein</fullName>
    </submittedName>
</protein>
<comment type="caution">
    <text evidence="1">The sequence shown here is derived from an EMBL/GenBank/DDBJ whole genome shotgun (WGS) entry which is preliminary data.</text>
</comment>
<sequence>MKGVERRERKYVEVVADFSEDGRVTPLVIVWDDGRRFPIDRVVDGRWAANMKLGGRGYRYTVMVGGRERLLWRDENRWYVEMKVLDGGPALLSQEDIARGADDAVWRFTPA</sequence>
<dbReference type="Proteomes" id="UP000014204">
    <property type="component" value="Unassembled WGS sequence"/>
</dbReference>
<dbReference type="HOGENOM" id="CLU_148550_0_0_11"/>